<feature type="domain" description="HAMP" evidence="12">
    <location>
        <begin position="91"/>
        <end position="147"/>
    </location>
</feature>
<evidence type="ECO:0000256" key="5">
    <source>
        <dbReference type="ARBA" id="ARBA00022679"/>
    </source>
</evidence>
<proteinExistence type="predicted"/>
<keyword evidence="6" id="KW-0418">Kinase</keyword>
<keyword evidence="7" id="KW-0902">Two-component regulatory system</keyword>
<dbReference type="AlphaFoldDB" id="A0A401ZU16"/>
<dbReference type="FunFam" id="1.10.287.130:FF:000001">
    <property type="entry name" value="Two-component sensor histidine kinase"/>
    <property type="match status" value="1"/>
</dbReference>
<keyword evidence="5" id="KW-0808">Transferase</keyword>
<accession>A0A401ZU16</accession>
<dbReference type="Pfam" id="PF00672">
    <property type="entry name" value="HAMP"/>
    <property type="match status" value="1"/>
</dbReference>
<evidence type="ECO:0000256" key="7">
    <source>
        <dbReference type="ARBA" id="ARBA00023012"/>
    </source>
</evidence>
<protein>
    <recommendedName>
        <fullName evidence="3">histidine kinase</fullName>
        <ecNumber evidence="3">2.7.13.3</ecNumber>
    </recommendedName>
</protein>
<feature type="transmembrane region" description="Helical" evidence="10">
    <location>
        <begin position="44"/>
        <end position="63"/>
    </location>
</feature>
<dbReference type="Proteomes" id="UP000287352">
    <property type="component" value="Unassembled WGS sequence"/>
</dbReference>
<dbReference type="GO" id="GO:0016020">
    <property type="term" value="C:membrane"/>
    <property type="evidence" value="ECO:0007669"/>
    <property type="project" value="UniProtKB-SubCell"/>
</dbReference>
<evidence type="ECO:0000313" key="14">
    <source>
        <dbReference type="Proteomes" id="UP000287352"/>
    </source>
</evidence>
<dbReference type="Pfam" id="PF00512">
    <property type="entry name" value="HisKA"/>
    <property type="match status" value="1"/>
</dbReference>
<dbReference type="InterPro" id="IPR036890">
    <property type="entry name" value="HATPase_C_sf"/>
</dbReference>
<evidence type="ECO:0000256" key="8">
    <source>
        <dbReference type="ARBA" id="ARBA00023136"/>
    </source>
</evidence>
<dbReference type="PANTHER" id="PTHR43711:SF1">
    <property type="entry name" value="HISTIDINE KINASE 1"/>
    <property type="match status" value="1"/>
</dbReference>
<dbReference type="EMBL" id="BIFR01000001">
    <property type="protein sequence ID" value="GCE10389.1"/>
    <property type="molecule type" value="Genomic_DNA"/>
</dbReference>
<evidence type="ECO:0000256" key="3">
    <source>
        <dbReference type="ARBA" id="ARBA00012438"/>
    </source>
</evidence>
<dbReference type="CDD" id="cd00075">
    <property type="entry name" value="HATPase"/>
    <property type="match status" value="1"/>
</dbReference>
<dbReference type="SMART" id="SM00304">
    <property type="entry name" value="HAMP"/>
    <property type="match status" value="1"/>
</dbReference>
<evidence type="ECO:0000259" key="12">
    <source>
        <dbReference type="PROSITE" id="PS50885"/>
    </source>
</evidence>
<dbReference type="SMART" id="SM00388">
    <property type="entry name" value="HisKA"/>
    <property type="match status" value="1"/>
</dbReference>
<dbReference type="InterPro" id="IPR003594">
    <property type="entry name" value="HATPase_dom"/>
</dbReference>
<evidence type="ECO:0000256" key="2">
    <source>
        <dbReference type="ARBA" id="ARBA00004370"/>
    </source>
</evidence>
<dbReference type="PANTHER" id="PTHR43711">
    <property type="entry name" value="TWO-COMPONENT HISTIDINE KINASE"/>
    <property type="match status" value="1"/>
</dbReference>
<dbReference type="PROSITE" id="PS50885">
    <property type="entry name" value="HAMP"/>
    <property type="match status" value="1"/>
</dbReference>
<reference evidence="14" key="1">
    <citation type="submission" date="2018-12" db="EMBL/GenBank/DDBJ databases">
        <title>Tengunoibacter tsumagoiensis gen. nov., sp. nov., Dictyobacter kobayashii sp. nov., D. alpinus sp. nov., and D. joshuensis sp. nov. and description of Dictyobacteraceae fam. nov. within the order Ktedonobacterales isolated from Tengu-no-mugimeshi.</title>
        <authorList>
            <person name="Wang C.M."/>
            <person name="Zheng Y."/>
            <person name="Sakai Y."/>
            <person name="Toyoda A."/>
            <person name="Minakuchi Y."/>
            <person name="Abe K."/>
            <person name="Yokota A."/>
            <person name="Yabe S."/>
        </authorList>
    </citation>
    <scope>NUCLEOTIDE SEQUENCE [LARGE SCALE GENOMIC DNA]</scope>
    <source>
        <strain evidence="14">Uno3</strain>
    </source>
</reference>
<dbReference type="FunFam" id="3.30.565.10:FF:000006">
    <property type="entry name" value="Sensor histidine kinase WalK"/>
    <property type="match status" value="1"/>
</dbReference>
<dbReference type="GO" id="GO:0000155">
    <property type="term" value="F:phosphorelay sensor kinase activity"/>
    <property type="evidence" value="ECO:0007669"/>
    <property type="project" value="InterPro"/>
</dbReference>
<comment type="catalytic activity">
    <reaction evidence="1">
        <text>ATP + protein L-histidine = ADP + protein N-phospho-L-histidine.</text>
        <dbReference type="EC" id="2.7.13.3"/>
    </reaction>
</comment>
<dbReference type="RefSeq" id="WP_126577997.1">
    <property type="nucleotide sequence ID" value="NZ_BIFR01000001.1"/>
</dbReference>
<dbReference type="InterPro" id="IPR003661">
    <property type="entry name" value="HisK_dim/P_dom"/>
</dbReference>
<dbReference type="InterPro" id="IPR005467">
    <property type="entry name" value="His_kinase_dom"/>
</dbReference>
<keyword evidence="4" id="KW-0597">Phosphoprotein</keyword>
<keyword evidence="10" id="KW-0812">Transmembrane</keyword>
<evidence type="ECO:0000256" key="9">
    <source>
        <dbReference type="SAM" id="MobiDB-lite"/>
    </source>
</evidence>
<comment type="caution">
    <text evidence="13">The sequence shown here is derived from an EMBL/GenBank/DDBJ whole genome shotgun (WGS) entry which is preliminary data.</text>
</comment>
<evidence type="ECO:0000259" key="11">
    <source>
        <dbReference type="PROSITE" id="PS50109"/>
    </source>
</evidence>
<dbReference type="InterPro" id="IPR004358">
    <property type="entry name" value="Sig_transdc_His_kin-like_C"/>
</dbReference>
<dbReference type="SUPFAM" id="SSF47384">
    <property type="entry name" value="Homodimeric domain of signal transducing histidine kinase"/>
    <property type="match status" value="1"/>
</dbReference>
<dbReference type="SMART" id="SM00387">
    <property type="entry name" value="HATPase_c"/>
    <property type="match status" value="1"/>
</dbReference>
<gene>
    <name evidence="13" type="ORF">KTT_02480</name>
</gene>
<dbReference type="Gene3D" id="6.10.340.10">
    <property type="match status" value="1"/>
</dbReference>
<name>A0A401ZU16_9CHLR</name>
<dbReference type="InterPro" id="IPR003660">
    <property type="entry name" value="HAMP_dom"/>
</dbReference>
<keyword evidence="8 10" id="KW-0472">Membrane</keyword>
<dbReference type="Pfam" id="PF02518">
    <property type="entry name" value="HATPase_c"/>
    <property type="match status" value="1"/>
</dbReference>
<organism evidence="13 14">
    <name type="scientific">Tengunoibacter tsumagoiensis</name>
    <dbReference type="NCBI Taxonomy" id="2014871"/>
    <lineage>
        <taxon>Bacteria</taxon>
        <taxon>Bacillati</taxon>
        <taxon>Chloroflexota</taxon>
        <taxon>Ktedonobacteria</taxon>
        <taxon>Ktedonobacterales</taxon>
        <taxon>Dictyobacteraceae</taxon>
        <taxon>Tengunoibacter</taxon>
    </lineage>
</organism>
<feature type="transmembrane region" description="Helical" evidence="10">
    <location>
        <begin position="69"/>
        <end position="94"/>
    </location>
</feature>
<evidence type="ECO:0000256" key="6">
    <source>
        <dbReference type="ARBA" id="ARBA00022777"/>
    </source>
</evidence>
<evidence type="ECO:0000313" key="13">
    <source>
        <dbReference type="EMBL" id="GCE10389.1"/>
    </source>
</evidence>
<keyword evidence="14" id="KW-1185">Reference proteome</keyword>
<dbReference type="InterPro" id="IPR036097">
    <property type="entry name" value="HisK_dim/P_sf"/>
</dbReference>
<dbReference type="SUPFAM" id="SSF55874">
    <property type="entry name" value="ATPase domain of HSP90 chaperone/DNA topoisomerase II/histidine kinase"/>
    <property type="match status" value="1"/>
</dbReference>
<dbReference type="InterPro" id="IPR050736">
    <property type="entry name" value="Sensor_HK_Regulatory"/>
</dbReference>
<sequence length="381" mass="42805">MSKHKTFGSPSPAEEPTHALARSKGSAQSPAWLRPFFSMRVQITFIYSLLLTSVVILTCLLVARQESFMVILFGAALMICIGTALTFLLATILLRPLWQLTDAAQAIAVGDLQQRSRLPLRLPPQDEIDRLSGSIDVMVTRLEHAEEMQNASEERFHQFFSDASHQLRTPLTSIRGFTDLLTRKAKDDPEMRAHILGRMKGETERMTNLINDILTLARLDDRHPLKLQYCDLVEIALESIEQTRARANDERTINLMVASDERMGIRVDKNRIKQLLFVLMDNALRYGRPAPDGIITLKLDKQKDQLLIFVIDNGYGIAKEDLEHIFEAFYRGRQRSNATLPGTGLGLTIAAAIVRAHNGTITVCNEPDKGTEFKITLPTLS</sequence>
<comment type="subcellular location">
    <subcellularLocation>
        <location evidence="2">Membrane</location>
    </subcellularLocation>
</comment>
<dbReference type="CDD" id="cd06225">
    <property type="entry name" value="HAMP"/>
    <property type="match status" value="1"/>
</dbReference>
<dbReference type="SUPFAM" id="SSF158472">
    <property type="entry name" value="HAMP domain-like"/>
    <property type="match status" value="1"/>
</dbReference>
<feature type="domain" description="Histidine kinase" evidence="11">
    <location>
        <begin position="162"/>
        <end position="381"/>
    </location>
</feature>
<keyword evidence="10" id="KW-1133">Transmembrane helix</keyword>
<dbReference type="OrthoDB" id="9786919at2"/>
<evidence type="ECO:0000256" key="10">
    <source>
        <dbReference type="SAM" id="Phobius"/>
    </source>
</evidence>
<dbReference type="EC" id="2.7.13.3" evidence="3"/>
<dbReference type="PRINTS" id="PR00344">
    <property type="entry name" value="BCTRLSENSOR"/>
</dbReference>
<feature type="region of interest" description="Disordered" evidence="9">
    <location>
        <begin position="1"/>
        <end position="20"/>
    </location>
</feature>
<dbReference type="CDD" id="cd00082">
    <property type="entry name" value="HisKA"/>
    <property type="match status" value="1"/>
</dbReference>
<dbReference type="PROSITE" id="PS50109">
    <property type="entry name" value="HIS_KIN"/>
    <property type="match status" value="1"/>
</dbReference>
<dbReference type="Gene3D" id="1.10.287.130">
    <property type="match status" value="1"/>
</dbReference>
<dbReference type="Gene3D" id="3.30.565.10">
    <property type="entry name" value="Histidine kinase-like ATPase, C-terminal domain"/>
    <property type="match status" value="1"/>
</dbReference>
<evidence type="ECO:0000256" key="1">
    <source>
        <dbReference type="ARBA" id="ARBA00000085"/>
    </source>
</evidence>
<evidence type="ECO:0000256" key="4">
    <source>
        <dbReference type="ARBA" id="ARBA00022553"/>
    </source>
</evidence>